<feature type="transmembrane region" description="Helical" evidence="9">
    <location>
        <begin position="817"/>
        <end position="840"/>
    </location>
</feature>
<dbReference type="GO" id="GO:0016020">
    <property type="term" value="C:membrane"/>
    <property type="evidence" value="ECO:0007669"/>
    <property type="project" value="UniProtKB-SubCell"/>
</dbReference>
<dbReference type="Gene3D" id="1.20.1250.20">
    <property type="entry name" value="MFS general substrate transporter like domains"/>
    <property type="match status" value="1"/>
</dbReference>
<feature type="domain" description="Major facilitator superfamily (MFS) profile" evidence="10">
    <location>
        <begin position="459"/>
        <end position="905"/>
    </location>
</feature>
<dbReference type="PROSITE" id="PS50850">
    <property type="entry name" value="MFS"/>
    <property type="match status" value="1"/>
</dbReference>
<name>A0A4T0VW33_9PEZI</name>
<keyword evidence="6 9" id="KW-0472">Membrane</keyword>
<dbReference type="NCBIfam" id="TIGR00879">
    <property type="entry name" value="SP"/>
    <property type="match status" value="1"/>
</dbReference>
<protein>
    <submittedName>
        <fullName evidence="11">Putative glucose transporter rco-3</fullName>
    </submittedName>
</protein>
<dbReference type="CDD" id="cd12148">
    <property type="entry name" value="fungal_TF_MHR"/>
    <property type="match status" value="1"/>
</dbReference>
<dbReference type="InterPro" id="IPR003663">
    <property type="entry name" value="Sugar/inositol_transpt"/>
</dbReference>
<accession>A0A4T0VW33</accession>
<evidence type="ECO:0000256" key="8">
    <source>
        <dbReference type="SAM" id="MobiDB-lite"/>
    </source>
</evidence>
<dbReference type="InterPro" id="IPR005828">
    <property type="entry name" value="MFS_sugar_transport-like"/>
</dbReference>
<feature type="transmembrane region" description="Helical" evidence="9">
    <location>
        <begin position="633"/>
        <end position="650"/>
    </location>
</feature>
<feature type="transmembrane region" description="Helical" evidence="9">
    <location>
        <begin position="602"/>
        <end position="621"/>
    </location>
</feature>
<evidence type="ECO:0000256" key="7">
    <source>
        <dbReference type="ARBA" id="ARBA00023242"/>
    </source>
</evidence>
<evidence type="ECO:0000256" key="6">
    <source>
        <dbReference type="ARBA" id="ARBA00023136"/>
    </source>
</evidence>
<dbReference type="Pfam" id="PF00083">
    <property type="entry name" value="Sugar_tr"/>
    <property type="match status" value="1"/>
</dbReference>
<evidence type="ECO:0000313" key="11">
    <source>
        <dbReference type="EMBL" id="TIC96974.1"/>
    </source>
</evidence>
<dbReference type="Pfam" id="PF04082">
    <property type="entry name" value="Fungal_trans"/>
    <property type="match status" value="1"/>
</dbReference>
<dbReference type="PRINTS" id="PR00171">
    <property type="entry name" value="SUGRTRNSPORT"/>
</dbReference>
<comment type="caution">
    <text evidence="11">The sequence shown here is derived from an EMBL/GenBank/DDBJ whole genome shotgun (WGS) entry which is preliminary data.</text>
</comment>
<feature type="transmembrane region" description="Helical" evidence="9">
    <location>
        <begin position="783"/>
        <end position="805"/>
    </location>
</feature>
<organism evidence="11 12">
    <name type="scientific">Colletotrichum higginsianum</name>
    <dbReference type="NCBI Taxonomy" id="80884"/>
    <lineage>
        <taxon>Eukaryota</taxon>
        <taxon>Fungi</taxon>
        <taxon>Dikarya</taxon>
        <taxon>Ascomycota</taxon>
        <taxon>Pezizomycotina</taxon>
        <taxon>Sordariomycetes</taxon>
        <taxon>Hypocreomycetidae</taxon>
        <taxon>Glomerellales</taxon>
        <taxon>Glomerellaceae</taxon>
        <taxon>Colletotrichum</taxon>
        <taxon>Colletotrichum destructivum species complex</taxon>
    </lineage>
</organism>
<dbReference type="SMART" id="SM00906">
    <property type="entry name" value="Fungal_trans"/>
    <property type="match status" value="1"/>
</dbReference>
<feature type="transmembrane region" description="Helical" evidence="9">
    <location>
        <begin position="539"/>
        <end position="557"/>
    </location>
</feature>
<dbReference type="InterPro" id="IPR020846">
    <property type="entry name" value="MFS_dom"/>
</dbReference>
<keyword evidence="11" id="KW-0762">Sugar transport</keyword>
<dbReference type="GO" id="GO:0008270">
    <property type="term" value="F:zinc ion binding"/>
    <property type="evidence" value="ECO:0007669"/>
    <property type="project" value="InterPro"/>
</dbReference>
<dbReference type="GO" id="GO:0005351">
    <property type="term" value="F:carbohydrate:proton symporter activity"/>
    <property type="evidence" value="ECO:0007669"/>
    <property type="project" value="TreeGrafter"/>
</dbReference>
<feature type="transmembrane region" description="Helical" evidence="9">
    <location>
        <begin position="718"/>
        <end position="740"/>
    </location>
</feature>
<evidence type="ECO:0000313" key="12">
    <source>
        <dbReference type="Proteomes" id="UP000305883"/>
    </source>
</evidence>
<keyword evidence="4 9" id="KW-0812">Transmembrane</keyword>
<dbReference type="PROSITE" id="PS00217">
    <property type="entry name" value="SUGAR_TRANSPORT_2"/>
    <property type="match status" value="1"/>
</dbReference>
<dbReference type="SUPFAM" id="SSF103473">
    <property type="entry name" value="MFS general substrate transporter"/>
    <property type="match status" value="1"/>
</dbReference>
<comment type="subcellular location">
    <subcellularLocation>
        <location evidence="1">Membrane</location>
        <topology evidence="1">Multi-pass membrane protein</topology>
    </subcellularLocation>
</comment>
<feature type="transmembrane region" description="Helical" evidence="9">
    <location>
        <begin position="852"/>
        <end position="875"/>
    </location>
</feature>
<dbReference type="InterPro" id="IPR036259">
    <property type="entry name" value="MFS_trans_sf"/>
</dbReference>
<dbReference type="EMBL" id="MWPZ01000005">
    <property type="protein sequence ID" value="TIC96974.1"/>
    <property type="molecule type" value="Genomic_DNA"/>
</dbReference>
<keyword evidence="3" id="KW-0813">Transport</keyword>
<feature type="transmembrane region" description="Helical" evidence="9">
    <location>
        <begin position="881"/>
        <end position="901"/>
    </location>
</feature>
<evidence type="ECO:0000256" key="1">
    <source>
        <dbReference type="ARBA" id="ARBA00004141"/>
    </source>
</evidence>
<evidence type="ECO:0000256" key="9">
    <source>
        <dbReference type="SAM" id="Phobius"/>
    </source>
</evidence>
<feature type="transmembrane region" description="Helical" evidence="9">
    <location>
        <begin position="755"/>
        <end position="776"/>
    </location>
</feature>
<dbReference type="InterPro" id="IPR007219">
    <property type="entry name" value="XnlR_reg_dom"/>
</dbReference>
<evidence type="ECO:0000256" key="5">
    <source>
        <dbReference type="ARBA" id="ARBA00022989"/>
    </source>
</evidence>
<evidence type="ECO:0000256" key="3">
    <source>
        <dbReference type="ARBA" id="ARBA00022448"/>
    </source>
</evidence>
<feature type="transmembrane region" description="Helical" evidence="9">
    <location>
        <begin position="508"/>
        <end position="527"/>
    </location>
</feature>
<dbReference type="InterPro" id="IPR050360">
    <property type="entry name" value="MFS_Sugar_Transporters"/>
</dbReference>
<keyword evidence="7" id="KW-0539">Nucleus</keyword>
<evidence type="ECO:0000256" key="4">
    <source>
        <dbReference type="ARBA" id="ARBA00022692"/>
    </source>
</evidence>
<dbReference type="Proteomes" id="UP000305883">
    <property type="component" value="Unassembled WGS sequence"/>
</dbReference>
<sequence>MSHALGLHRRQKDGSFDDVEERKRVWWTIYTWDRFASISYGRPLSINDEDYNVDLPAKFTESPFFGVDTAHAQATGICYSPYQTELTQLYLIASPALKKIFGSLSARATYQYFDSEHRSMISNVTQRLASWRRHLPPDLCLDLKRDYDPLATGWSVRAHLLQSLSLQLTFDNLLIVLHRPFLTRQLENLSLSSPGPNGSSVADMISPSASHAGPQSLASHGGSVHSPRENQDCFGVEPTAISEQWWDAAVRTASVTELPQLTQLATESHLVAFVAMNMFNAAIVLILVALSDPLSDQAQGIKRPITKVFRLEELLGQRSSLSSQSSAVLKNLIRLLLRRESEAMIGPTAPPSSGVVDHTVAPRPPLLDVGPTSAVSERVSHAQTESVINILVHGPDQGHGPNPSFAQRLNESLASVQQIIPPFQNEYLQPNPAAESGSDGVLLGNESQHLGGKPLLWMTCAFGSLGDALFGYDQGVVAGLLVNPVFLKRFFADYGGANGSSEHINPSITGILVACLQVSAAIGSLMAGNIGDMIGRKRCVRLGGFVYFASAFIQAFAPDYATFIAGRTIQGFGVGFLSMTVPIIQTEIAAPHRRGLMVGIEYTFLIGGYALSTWVDFGFYHLVPKSESWQGPYFIQMGLAFILFAMSFILPETPRWLARNGFTQECIQTVADLHTPDGNTHAKHVQQVMLEISEAVRYEATLGQSSWREMFTRYRKRTIVGMTAQMFAQLNGINVISFYLPTTLAKAGMSQSKSLLYTAANSIPYVAATTLSWWLADKWGRRPLLILGGILMAIALSIVCAFTEAHIPDITVRANGIYAFVVVYNAIYGFTWGPMPWLLPAEIFPLRARSKGMALATCSNWVFNFAIGMSAPNAFASIGGYYYVIIAVFCLISVALAKFYYVETANHTLEEIALAFGDKAFVDDDETVVGAAHLNQGKTEATRTNV</sequence>
<dbReference type="PANTHER" id="PTHR48022">
    <property type="entry name" value="PLASTIDIC GLUCOSE TRANSPORTER 4"/>
    <property type="match status" value="1"/>
</dbReference>
<comment type="similarity">
    <text evidence="2">Belongs to the major facilitator superfamily. Sugar transporter (TC 2.A.1.1) family.</text>
</comment>
<dbReference type="GO" id="GO:0003677">
    <property type="term" value="F:DNA binding"/>
    <property type="evidence" value="ECO:0007669"/>
    <property type="project" value="InterPro"/>
</dbReference>
<feature type="region of interest" description="Disordered" evidence="8">
    <location>
        <begin position="193"/>
        <end position="233"/>
    </location>
</feature>
<dbReference type="InterPro" id="IPR005829">
    <property type="entry name" value="Sugar_transporter_CS"/>
</dbReference>
<keyword evidence="5 9" id="KW-1133">Transmembrane helix</keyword>
<reference evidence="11 12" key="1">
    <citation type="journal article" date="2019" name="Genome Biol. Evol.">
        <title>Genomic Plasticity Mediated by Transposable Elements in the Plant Pathogenic Fungus Colletotrichum higginsianum.</title>
        <authorList>
            <person name="Tsushima A."/>
            <person name="Gan P."/>
            <person name="Kumakura N."/>
            <person name="Narusaka M."/>
            <person name="Takano Y."/>
            <person name="Narusaka Y."/>
            <person name="Shirasu K."/>
        </authorList>
    </citation>
    <scope>NUCLEOTIDE SEQUENCE [LARGE SCALE GENOMIC DNA]</scope>
    <source>
        <strain evidence="11 12">MAFF305635-RFP</strain>
    </source>
</reference>
<gene>
    <name evidence="11" type="ORF">CH35J_007575</name>
</gene>
<dbReference type="OrthoDB" id="648285at2759"/>
<proteinExistence type="inferred from homology"/>
<dbReference type="AlphaFoldDB" id="A0A4T0VW33"/>
<dbReference type="FunFam" id="1.20.1250.20:FF:000134">
    <property type="entry name" value="MFS sugar transporter protein"/>
    <property type="match status" value="1"/>
</dbReference>
<dbReference type="PANTHER" id="PTHR48022:SF74">
    <property type="entry name" value="SUGAR TRANSPORTER, PUTATIVE (AFU_ORTHOLOGUE AFUA_8G02010)-RELATED"/>
    <property type="match status" value="1"/>
</dbReference>
<feature type="transmembrane region" description="Helical" evidence="9">
    <location>
        <begin position="569"/>
        <end position="590"/>
    </location>
</feature>
<evidence type="ECO:0000259" key="10">
    <source>
        <dbReference type="PROSITE" id="PS50850"/>
    </source>
</evidence>
<evidence type="ECO:0000256" key="2">
    <source>
        <dbReference type="ARBA" id="ARBA00010992"/>
    </source>
</evidence>
<dbReference type="GO" id="GO:0006351">
    <property type="term" value="P:DNA-templated transcription"/>
    <property type="evidence" value="ECO:0007669"/>
    <property type="project" value="InterPro"/>
</dbReference>